<keyword evidence="2" id="KW-1185">Reference proteome</keyword>
<dbReference type="AlphaFoldDB" id="A0A4Q9HGC9"/>
<organism evidence="1 2">
    <name type="scientific">Pedobacter kyonggii</name>
    <dbReference type="NCBI Taxonomy" id="1926871"/>
    <lineage>
        <taxon>Bacteria</taxon>
        <taxon>Pseudomonadati</taxon>
        <taxon>Bacteroidota</taxon>
        <taxon>Sphingobacteriia</taxon>
        <taxon>Sphingobacteriales</taxon>
        <taxon>Sphingobacteriaceae</taxon>
        <taxon>Pedobacter</taxon>
    </lineage>
</organism>
<evidence type="ECO:0000313" key="2">
    <source>
        <dbReference type="Proteomes" id="UP000291819"/>
    </source>
</evidence>
<comment type="caution">
    <text evidence="1">The sequence shown here is derived from an EMBL/GenBank/DDBJ whole genome shotgun (WGS) entry which is preliminary data.</text>
</comment>
<name>A0A4Q9HGC9_9SPHI</name>
<protein>
    <submittedName>
        <fullName evidence="1">Uncharacterized protein</fullName>
    </submittedName>
</protein>
<proteinExistence type="predicted"/>
<dbReference type="RefSeq" id="WP_131028363.1">
    <property type="nucleotide sequence ID" value="NZ_SIXF01000002.1"/>
</dbReference>
<dbReference type="Proteomes" id="UP000291819">
    <property type="component" value="Unassembled WGS sequence"/>
</dbReference>
<accession>A0A4Q9HGC9</accession>
<gene>
    <name evidence="1" type="ORF">EYS08_02940</name>
</gene>
<reference evidence="1 2" key="1">
    <citation type="submission" date="2019-02" db="EMBL/GenBank/DDBJ databases">
        <title>Pedobacter kyonggii whole genome sequence analysis.</title>
        <authorList>
            <person name="Dahal R.H."/>
        </authorList>
    </citation>
    <scope>NUCLEOTIDE SEQUENCE [LARGE SCALE GENOMIC DNA]</scope>
    <source>
        <strain evidence="1 2">K-4-11-1</strain>
    </source>
</reference>
<sequence>MEGRSTIVDDLIDNNILRTRLETEVIDLLGKPIRTYNENKLTKLAYYVGFRNKPFAVDPEFLIIEMKNGHVGNYYLQEGVPYRN</sequence>
<dbReference type="EMBL" id="SIXF01000002">
    <property type="protein sequence ID" value="TBO44283.1"/>
    <property type="molecule type" value="Genomic_DNA"/>
</dbReference>
<evidence type="ECO:0000313" key="1">
    <source>
        <dbReference type="EMBL" id="TBO44283.1"/>
    </source>
</evidence>